<comment type="caution">
    <text evidence="2">The sequence shown here is derived from an EMBL/GenBank/DDBJ whole genome shotgun (WGS) entry which is preliminary data.</text>
</comment>
<name>W7TL01_9STRA</name>
<feature type="chain" id="PRO_5004900930" evidence="1">
    <location>
        <begin position="23"/>
        <end position="71"/>
    </location>
</feature>
<dbReference type="EMBL" id="AZIL01002641">
    <property type="protein sequence ID" value="EWM21086.1"/>
    <property type="molecule type" value="Genomic_DNA"/>
</dbReference>
<accession>W7TL01</accession>
<reference evidence="2 3" key="1">
    <citation type="journal article" date="2014" name="Mol. Plant">
        <title>Chromosome Scale Genome Assembly and Transcriptome Profiling of Nannochloropsis gaditana in Nitrogen Depletion.</title>
        <authorList>
            <person name="Corteggiani Carpinelli E."/>
            <person name="Telatin A."/>
            <person name="Vitulo N."/>
            <person name="Forcato C."/>
            <person name="D'Angelo M."/>
            <person name="Schiavon R."/>
            <person name="Vezzi A."/>
            <person name="Giacometti G.M."/>
            <person name="Morosinotto T."/>
            <person name="Valle G."/>
        </authorList>
    </citation>
    <scope>NUCLEOTIDE SEQUENCE [LARGE SCALE GENOMIC DNA]</scope>
    <source>
        <strain evidence="2 3">B-31</strain>
    </source>
</reference>
<protein>
    <submittedName>
        <fullName evidence="2">Uncharacterized protein</fullName>
    </submittedName>
</protein>
<feature type="signal peptide" evidence="1">
    <location>
        <begin position="1"/>
        <end position="22"/>
    </location>
</feature>
<evidence type="ECO:0000256" key="1">
    <source>
        <dbReference type="SAM" id="SignalP"/>
    </source>
</evidence>
<dbReference type="AlphaFoldDB" id="W7TL01"/>
<gene>
    <name evidence="2" type="ORF">Naga_100884g1</name>
</gene>
<keyword evidence="1" id="KW-0732">Signal</keyword>
<evidence type="ECO:0000313" key="3">
    <source>
        <dbReference type="Proteomes" id="UP000019335"/>
    </source>
</evidence>
<sequence>MTVLRTSLALVGSALMLSHTNAAGSYLRTATTNANNAINDVLDAASSFYGTSEQETVVTGEEQHQQGGHGV</sequence>
<dbReference type="Proteomes" id="UP000019335">
    <property type="component" value="Unassembled WGS sequence"/>
</dbReference>
<organism evidence="2 3">
    <name type="scientific">Nannochloropsis gaditana</name>
    <dbReference type="NCBI Taxonomy" id="72520"/>
    <lineage>
        <taxon>Eukaryota</taxon>
        <taxon>Sar</taxon>
        <taxon>Stramenopiles</taxon>
        <taxon>Ochrophyta</taxon>
        <taxon>Eustigmatophyceae</taxon>
        <taxon>Eustigmatales</taxon>
        <taxon>Monodopsidaceae</taxon>
        <taxon>Nannochloropsis</taxon>
    </lineage>
</organism>
<proteinExistence type="predicted"/>
<evidence type="ECO:0000313" key="2">
    <source>
        <dbReference type="EMBL" id="EWM21086.1"/>
    </source>
</evidence>
<keyword evidence="3" id="KW-1185">Reference proteome</keyword>